<dbReference type="Gene3D" id="3.30.60.90">
    <property type="match status" value="1"/>
</dbReference>
<keyword evidence="3" id="KW-0862">Zinc</keyword>
<dbReference type="InterPro" id="IPR043145">
    <property type="entry name" value="Znf_ZZ_sf"/>
</dbReference>
<evidence type="ECO:0000256" key="3">
    <source>
        <dbReference type="ARBA" id="ARBA00022833"/>
    </source>
</evidence>
<evidence type="ECO:0000259" key="4">
    <source>
        <dbReference type="SMART" id="SM00291"/>
    </source>
</evidence>
<accession>A0AAV5UVD3</accession>
<keyword evidence="1" id="KW-0479">Metal-binding</keyword>
<dbReference type="EMBL" id="BTSY01000001">
    <property type="protein sequence ID" value="GMT09495.1"/>
    <property type="molecule type" value="Genomic_DNA"/>
</dbReference>
<dbReference type="Pfam" id="PF00569">
    <property type="entry name" value="ZZ"/>
    <property type="match status" value="1"/>
</dbReference>
<proteinExistence type="predicted"/>
<comment type="caution">
    <text evidence="5">The sequence shown here is derived from an EMBL/GenBank/DDBJ whole genome shotgun (WGS) entry which is preliminary data.</text>
</comment>
<dbReference type="PANTHER" id="PTHR15090">
    <property type="entry name" value="SEQUESTOSOME 1-RELATED"/>
    <property type="match status" value="1"/>
</dbReference>
<keyword evidence="6" id="KW-1185">Reference proteome</keyword>
<feature type="non-terminal residue" evidence="5">
    <location>
        <position position="1"/>
    </location>
</feature>
<feature type="domain" description="ZZ-type" evidence="4">
    <location>
        <begin position="121"/>
        <end position="164"/>
    </location>
</feature>
<reference evidence="5" key="1">
    <citation type="submission" date="2023-10" db="EMBL/GenBank/DDBJ databases">
        <title>Genome assembly of Pristionchus species.</title>
        <authorList>
            <person name="Yoshida K."/>
            <person name="Sommer R.J."/>
        </authorList>
    </citation>
    <scope>NUCLEOTIDE SEQUENCE</scope>
    <source>
        <strain evidence="5">RS5133</strain>
    </source>
</reference>
<dbReference type="PANTHER" id="PTHR15090:SF8">
    <property type="entry name" value="ZZ-TYPE ZINC FINGER-CONTAINING PROTEIN"/>
    <property type="match status" value="1"/>
</dbReference>
<name>A0AAV5UVD3_9BILA</name>
<gene>
    <name evidence="5" type="ORF">PFISCL1PPCAC_792</name>
</gene>
<protein>
    <recommendedName>
        <fullName evidence="4">ZZ-type domain-containing protein</fullName>
    </recommendedName>
</protein>
<keyword evidence="2" id="KW-0863">Zinc-finger</keyword>
<dbReference type="Proteomes" id="UP001432322">
    <property type="component" value="Unassembled WGS sequence"/>
</dbReference>
<dbReference type="AlphaFoldDB" id="A0AAV5UVD3"/>
<evidence type="ECO:0000313" key="5">
    <source>
        <dbReference type="EMBL" id="GMT09495.1"/>
    </source>
</evidence>
<evidence type="ECO:0000256" key="2">
    <source>
        <dbReference type="ARBA" id="ARBA00022771"/>
    </source>
</evidence>
<feature type="non-terminal residue" evidence="5">
    <location>
        <position position="216"/>
    </location>
</feature>
<evidence type="ECO:0000313" key="6">
    <source>
        <dbReference type="Proteomes" id="UP001432322"/>
    </source>
</evidence>
<sequence length="216" mass="24445">SSSRLSLRSFLSKMVKTIFFKLEHNGVATRFSLDKEDPVDMFTYIRQEAHGVVGADLVRLFWKDGASKVRLENSFDLEEAIDYMEMKYYVSNALPCIDLEMELTSVAREKRSEKECGASFHRESLNCDECSSSLEGVQFKCAVCSNYSICKKCMEDAVHCCHSLLRITHSSLIPLTTEHGTTSLVSLSEATKMGDLTFAVKVDNEEDCEDEEEEEE</sequence>
<dbReference type="GO" id="GO:0008270">
    <property type="term" value="F:zinc ion binding"/>
    <property type="evidence" value="ECO:0007669"/>
    <property type="project" value="UniProtKB-KW"/>
</dbReference>
<organism evidence="5 6">
    <name type="scientific">Pristionchus fissidentatus</name>
    <dbReference type="NCBI Taxonomy" id="1538716"/>
    <lineage>
        <taxon>Eukaryota</taxon>
        <taxon>Metazoa</taxon>
        <taxon>Ecdysozoa</taxon>
        <taxon>Nematoda</taxon>
        <taxon>Chromadorea</taxon>
        <taxon>Rhabditida</taxon>
        <taxon>Rhabditina</taxon>
        <taxon>Diplogasteromorpha</taxon>
        <taxon>Diplogasteroidea</taxon>
        <taxon>Neodiplogasteridae</taxon>
        <taxon>Pristionchus</taxon>
    </lineage>
</organism>
<dbReference type="InterPro" id="IPR000433">
    <property type="entry name" value="Znf_ZZ"/>
</dbReference>
<dbReference type="SMART" id="SM00291">
    <property type="entry name" value="ZnF_ZZ"/>
    <property type="match status" value="1"/>
</dbReference>
<dbReference type="SUPFAM" id="SSF57850">
    <property type="entry name" value="RING/U-box"/>
    <property type="match status" value="1"/>
</dbReference>
<dbReference type="InterPro" id="IPR052260">
    <property type="entry name" value="Autophagy_Rcpt_SigReg"/>
</dbReference>
<evidence type="ECO:0000256" key="1">
    <source>
        <dbReference type="ARBA" id="ARBA00022723"/>
    </source>
</evidence>